<evidence type="ECO:0000313" key="5">
    <source>
        <dbReference type="EMBL" id="SFO22310.1"/>
    </source>
</evidence>
<evidence type="ECO:0000313" key="6">
    <source>
        <dbReference type="Proteomes" id="UP000199614"/>
    </source>
</evidence>
<accession>A0A1I5FF15</accession>
<dbReference type="RefSeq" id="WP_245773820.1">
    <property type="nucleotide sequence ID" value="NZ_FOUY01000037.1"/>
</dbReference>
<proteinExistence type="inferred from homology"/>
<dbReference type="Proteomes" id="UP000199614">
    <property type="component" value="Unassembled WGS sequence"/>
</dbReference>
<protein>
    <submittedName>
        <fullName evidence="5">Ribosomal-protein-alanine N-acetyltransferase</fullName>
    </submittedName>
</protein>
<gene>
    <name evidence="5" type="ORF">SAMN05216207_103743</name>
</gene>
<organism evidence="5 6">
    <name type="scientific">Pseudonocardia ammonioxydans</name>
    <dbReference type="NCBI Taxonomy" id="260086"/>
    <lineage>
        <taxon>Bacteria</taxon>
        <taxon>Bacillati</taxon>
        <taxon>Actinomycetota</taxon>
        <taxon>Actinomycetes</taxon>
        <taxon>Pseudonocardiales</taxon>
        <taxon>Pseudonocardiaceae</taxon>
        <taxon>Pseudonocardia</taxon>
    </lineage>
</organism>
<feature type="domain" description="N-acetyltransferase" evidence="4">
    <location>
        <begin position="31"/>
        <end position="202"/>
    </location>
</feature>
<keyword evidence="2" id="KW-0012">Acyltransferase</keyword>
<dbReference type="GO" id="GO:0008999">
    <property type="term" value="F:protein-N-terminal-alanine acetyltransferase activity"/>
    <property type="evidence" value="ECO:0007669"/>
    <property type="project" value="TreeGrafter"/>
</dbReference>
<dbReference type="EMBL" id="FOUY01000037">
    <property type="protein sequence ID" value="SFO22310.1"/>
    <property type="molecule type" value="Genomic_DNA"/>
</dbReference>
<sequence length="222" mass="24648">MPPPPVVPEPPGSHPGWPARLGPVRVGEHDVRLRPVRLRDGGDWARIRLRDEQYLRPWEPTTHGGWSRRNSAVEWPGRWYLLRASARRGLTLPFAIVVDGALAGHVMVGNVVREPLLSAYVGYWVDSRLGGRGITTASVALVLDHCFGAVRLHRVEATVRPENVASIAVLVKLGFRREGLLRRYLDVDGAWRDHYGYALTAEEVPPGGFVAKLIRDGRAARA</sequence>
<dbReference type="PROSITE" id="PS51186">
    <property type="entry name" value="GNAT"/>
    <property type="match status" value="1"/>
</dbReference>
<dbReference type="AlphaFoldDB" id="A0A1I5FF15"/>
<dbReference type="InterPro" id="IPR051531">
    <property type="entry name" value="N-acetyltransferase"/>
</dbReference>
<keyword evidence="6" id="KW-1185">Reference proteome</keyword>
<dbReference type="STRING" id="260086.SAMN05216207_103743"/>
<name>A0A1I5FF15_PSUAM</name>
<dbReference type="InterPro" id="IPR000182">
    <property type="entry name" value="GNAT_dom"/>
</dbReference>
<dbReference type="InterPro" id="IPR016181">
    <property type="entry name" value="Acyl_CoA_acyltransferase"/>
</dbReference>
<evidence type="ECO:0000256" key="2">
    <source>
        <dbReference type="ARBA" id="ARBA00023315"/>
    </source>
</evidence>
<dbReference type="GO" id="GO:0005737">
    <property type="term" value="C:cytoplasm"/>
    <property type="evidence" value="ECO:0007669"/>
    <property type="project" value="TreeGrafter"/>
</dbReference>
<dbReference type="Pfam" id="PF13302">
    <property type="entry name" value="Acetyltransf_3"/>
    <property type="match status" value="1"/>
</dbReference>
<reference evidence="5 6" key="1">
    <citation type="submission" date="2016-10" db="EMBL/GenBank/DDBJ databases">
        <authorList>
            <person name="de Groot N.N."/>
        </authorList>
    </citation>
    <scope>NUCLEOTIDE SEQUENCE [LARGE SCALE GENOMIC DNA]</scope>
    <source>
        <strain evidence="5 6">CGMCC 4.1877</strain>
    </source>
</reference>
<evidence type="ECO:0000256" key="1">
    <source>
        <dbReference type="ARBA" id="ARBA00022679"/>
    </source>
</evidence>
<comment type="similarity">
    <text evidence="3">Belongs to the acetyltransferase family. RimJ subfamily.</text>
</comment>
<dbReference type="SUPFAM" id="SSF55729">
    <property type="entry name" value="Acyl-CoA N-acyltransferases (Nat)"/>
    <property type="match status" value="1"/>
</dbReference>
<dbReference type="Gene3D" id="3.40.630.30">
    <property type="match status" value="1"/>
</dbReference>
<dbReference type="PANTHER" id="PTHR43792">
    <property type="entry name" value="GNAT FAMILY, PUTATIVE (AFU_ORTHOLOGUE AFUA_3G00765)-RELATED-RELATED"/>
    <property type="match status" value="1"/>
</dbReference>
<dbReference type="PANTHER" id="PTHR43792:SF8">
    <property type="entry name" value="[RIBOSOMAL PROTEIN US5]-ALANINE N-ACETYLTRANSFERASE"/>
    <property type="match status" value="1"/>
</dbReference>
<evidence type="ECO:0000259" key="4">
    <source>
        <dbReference type="PROSITE" id="PS51186"/>
    </source>
</evidence>
<evidence type="ECO:0000256" key="3">
    <source>
        <dbReference type="ARBA" id="ARBA00038502"/>
    </source>
</evidence>
<keyword evidence="1 5" id="KW-0808">Transferase</keyword>